<protein>
    <submittedName>
        <fullName evidence="2">Uncharacterized protein</fullName>
    </submittedName>
</protein>
<gene>
    <name evidence="2" type="ORF">EGD98_02030</name>
</gene>
<dbReference type="RefSeq" id="WP_220586681.1">
    <property type="nucleotide sequence ID" value="NZ_RKLQ01000001.1"/>
</dbReference>
<feature type="region of interest" description="Disordered" evidence="1">
    <location>
        <begin position="62"/>
        <end position="95"/>
    </location>
</feature>
<reference evidence="2" key="1">
    <citation type="submission" date="2021-06" db="EMBL/GenBank/DDBJ databases">
        <title>Halomicroarcula sp. F24A a new haloarchaeum isolated from saline soil.</title>
        <authorList>
            <person name="Duran-Viseras A."/>
            <person name="Sanchez-Porro C."/>
            <person name="Ventosa A."/>
        </authorList>
    </citation>
    <scope>NUCLEOTIDE SEQUENCE</scope>
    <source>
        <strain evidence="2">F24A</strain>
    </source>
</reference>
<evidence type="ECO:0000313" key="2">
    <source>
        <dbReference type="EMBL" id="MBX0302443.1"/>
    </source>
</evidence>
<feature type="compositionally biased region" description="Basic and acidic residues" evidence="1">
    <location>
        <begin position="68"/>
        <end position="77"/>
    </location>
</feature>
<name>A0A8J8C9Y6_9EURY</name>
<accession>A0A8J8C9Y6</accession>
<keyword evidence="3" id="KW-1185">Reference proteome</keyword>
<dbReference type="AlphaFoldDB" id="A0A8J8C9Y6"/>
<evidence type="ECO:0000256" key="1">
    <source>
        <dbReference type="SAM" id="MobiDB-lite"/>
    </source>
</evidence>
<organism evidence="2 3">
    <name type="scientific">Haloarcula salinisoli</name>
    <dbReference type="NCBI Taxonomy" id="2487746"/>
    <lineage>
        <taxon>Archaea</taxon>
        <taxon>Methanobacteriati</taxon>
        <taxon>Methanobacteriota</taxon>
        <taxon>Stenosarchaea group</taxon>
        <taxon>Halobacteria</taxon>
        <taxon>Halobacteriales</taxon>
        <taxon>Haloarculaceae</taxon>
        <taxon>Haloarcula</taxon>
    </lineage>
</organism>
<proteinExistence type="predicted"/>
<evidence type="ECO:0000313" key="3">
    <source>
        <dbReference type="Proteomes" id="UP000783863"/>
    </source>
</evidence>
<dbReference type="Proteomes" id="UP000783863">
    <property type="component" value="Unassembled WGS sequence"/>
</dbReference>
<dbReference type="EMBL" id="RKLQ01000001">
    <property type="protein sequence ID" value="MBX0302443.1"/>
    <property type="molecule type" value="Genomic_DNA"/>
</dbReference>
<sequence>MPLERLRVGIPLQHVTDSGTARITGTSVYPYANELIVELTGVDEDDDFVVLSYQFDYSEETAAVEPKGPVEDAHREQVATGLSEAGYDWPGVDCG</sequence>
<comment type="caution">
    <text evidence="2">The sequence shown here is derived from an EMBL/GenBank/DDBJ whole genome shotgun (WGS) entry which is preliminary data.</text>
</comment>